<name>I6T9H7_ENTHA</name>
<evidence type="ECO:0000313" key="2">
    <source>
        <dbReference type="EMBL" id="AFM71506.1"/>
    </source>
</evidence>
<proteinExistence type="predicted"/>
<keyword evidence="1" id="KW-1133">Transmembrane helix</keyword>
<dbReference type="Proteomes" id="UP000002895">
    <property type="component" value="Chromosome"/>
</dbReference>
<evidence type="ECO:0000313" key="3">
    <source>
        <dbReference type="Proteomes" id="UP000002895"/>
    </source>
</evidence>
<gene>
    <name evidence="2" type="ordered locus">EHR_13230</name>
</gene>
<accession>I6T9H7</accession>
<feature type="transmembrane region" description="Helical" evidence="1">
    <location>
        <begin position="12"/>
        <end position="30"/>
    </location>
</feature>
<organism evidence="2 3">
    <name type="scientific">Enterococcus hirae (strain ATCC 9790 / DSM 20160 / JCM 8729 / LMG 6399 / NBRC 3181 / NCIMB 6459 / NCDO 1258 / NCTC 12367 / WDCM 00089 / R)</name>
    <dbReference type="NCBI Taxonomy" id="768486"/>
    <lineage>
        <taxon>Bacteria</taxon>
        <taxon>Bacillati</taxon>
        <taxon>Bacillota</taxon>
        <taxon>Bacilli</taxon>
        <taxon>Lactobacillales</taxon>
        <taxon>Enterococcaceae</taxon>
        <taxon>Enterococcus</taxon>
    </lineage>
</organism>
<dbReference type="KEGG" id="ehr:EHR_13230"/>
<protein>
    <submittedName>
        <fullName evidence="2">Uncharacterized protein</fullName>
    </submittedName>
</protein>
<dbReference type="HOGENOM" id="CLU_3152554_0_0_9"/>
<reference evidence="2 3" key="1">
    <citation type="journal article" date="2012" name="J. Bacteriol.">
        <title>Genome sequence of Enterococcus hirae (Streptococcus faecalis) ATCC 9790, a model organism for the study of ion transport, bioenergetics, and copper homeostasis.</title>
        <authorList>
            <person name="Gaechter T."/>
            <person name="Wunderlin C."/>
            <person name="Schmidheini T."/>
            <person name="Solioz M."/>
        </authorList>
    </citation>
    <scope>NUCLEOTIDE SEQUENCE [LARGE SCALE GENOMIC DNA]</scope>
    <source>
        <strain evidence="3">ATCC 9790 / DSM 20160 / JCM 8729 / LMG 6399 / NBRC 3181 / NCIMB 6459 / NCDO 1258 / NCTC 12367 / WDCM 00089 / R</strain>
    </source>
</reference>
<sequence>MLFNGNKNKGFFYMVNFILTSITSFQTNLIKGFTNDVPHLNVFIHKEF</sequence>
<keyword evidence="1" id="KW-0812">Transmembrane</keyword>
<evidence type="ECO:0000256" key="1">
    <source>
        <dbReference type="SAM" id="Phobius"/>
    </source>
</evidence>
<keyword evidence="1" id="KW-0472">Membrane</keyword>
<dbReference type="AlphaFoldDB" id="I6T9H7"/>
<dbReference type="EMBL" id="CP003504">
    <property type="protein sequence ID" value="AFM71506.1"/>
    <property type="molecule type" value="Genomic_DNA"/>
</dbReference>
<keyword evidence="3" id="KW-1185">Reference proteome</keyword>